<evidence type="ECO:0000313" key="2">
    <source>
        <dbReference type="Proteomes" id="UP000747542"/>
    </source>
</evidence>
<dbReference type="AlphaFoldDB" id="A0A8J5K3B4"/>
<proteinExistence type="predicted"/>
<evidence type="ECO:0000313" key="1">
    <source>
        <dbReference type="EMBL" id="KAG7165793.1"/>
    </source>
</evidence>
<dbReference type="EMBL" id="JAHLQT010023602">
    <property type="protein sequence ID" value="KAG7165793.1"/>
    <property type="molecule type" value="Genomic_DNA"/>
</dbReference>
<reference evidence="1" key="1">
    <citation type="journal article" date="2021" name="Sci. Adv.">
        <title>The American lobster genome reveals insights on longevity, neural, and immune adaptations.</title>
        <authorList>
            <person name="Polinski J.M."/>
            <person name="Zimin A.V."/>
            <person name="Clark K.F."/>
            <person name="Kohn A.B."/>
            <person name="Sadowski N."/>
            <person name="Timp W."/>
            <person name="Ptitsyn A."/>
            <person name="Khanna P."/>
            <person name="Romanova D.Y."/>
            <person name="Williams P."/>
            <person name="Greenwood S.J."/>
            <person name="Moroz L.L."/>
            <person name="Walt D.R."/>
            <person name="Bodnar A.G."/>
        </authorList>
    </citation>
    <scope>NUCLEOTIDE SEQUENCE</scope>
    <source>
        <strain evidence="1">GMGI-L3</strain>
    </source>
</reference>
<gene>
    <name evidence="1" type="ORF">Hamer_G024580</name>
</gene>
<organism evidence="1 2">
    <name type="scientific">Homarus americanus</name>
    <name type="common">American lobster</name>
    <dbReference type="NCBI Taxonomy" id="6706"/>
    <lineage>
        <taxon>Eukaryota</taxon>
        <taxon>Metazoa</taxon>
        <taxon>Ecdysozoa</taxon>
        <taxon>Arthropoda</taxon>
        <taxon>Crustacea</taxon>
        <taxon>Multicrustacea</taxon>
        <taxon>Malacostraca</taxon>
        <taxon>Eumalacostraca</taxon>
        <taxon>Eucarida</taxon>
        <taxon>Decapoda</taxon>
        <taxon>Pleocyemata</taxon>
        <taxon>Astacidea</taxon>
        <taxon>Nephropoidea</taxon>
        <taxon>Nephropidae</taxon>
        <taxon>Homarus</taxon>
    </lineage>
</organism>
<name>A0A8J5K3B4_HOMAM</name>
<sequence length="313" mass="36444">MVCEPEITRIAQEFETQSIAETHHTVHHEQSAATRAKFTKHVVNSLTEPVKEFDLLFLRRQHPCKTSLEQMHDLTVLKSECSLFLRLFISCQRIDSYLEIYLFFVYENHPFPPPLSNNGDLCTGTIFSLLGSLVSHLVIAVPRYFAYMQTQIQNCQRVDIIWDEYVPNSLKESYRMSRRTDLRTRVEDHCAIPGNWQTFLRVYDKEEICLDSLQSRYWHFTRMSRCSAYWSEESLTTLKRYTALLYVQTSPVKSVNDARKLLLTQKGRQIENIPPPKVAESTHTTHNVPRCIHLGIDSRSPCISSAPSRLRMD</sequence>
<comment type="caution">
    <text evidence="1">The sequence shown here is derived from an EMBL/GenBank/DDBJ whole genome shotgun (WGS) entry which is preliminary data.</text>
</comment>
<protein>
    <submittedName>
        <fullName evidence="1">Uncharacterized protein</fullName>
    </submittedName>
</protein>
<accession>A0A8J5K3B4</accession>
<feature type="non-terminal residue" evidence="1">
    <location>
        <position position="1"/>
    </location>
</feature>
<keyword evidence="2" id="KW-1185">Reference proteome</keyword>
<dbReference type="Proteomes" id="UP000747542">
    <property type="component" value="Unassembled WGS sequence"/>
</dbReference>